<feature type="binding site" evidence="16">
    <location>
        <position position="67"/>
    </location>
    <ligand>
        <name>Zn(2+)</name>
        <dbReference type="ChEBI" id="CHEBI:29105"/>
        <note>catalytic</note>
    </ligand>
</feature>
<feature type="binding site" evidence="16">
    <location>
        <position position="71"/>
    </location>
    <ligand>
        <name>Zn(2+)</name>
        <dbReference type="ChEBI" id="CHEBI:29105"/>
        <note>catalytic</note>
    </ligand>
</feature>
<feature type="transmembrane region" description="Helical" evidence="14">
    <location>
        <begin position="184"/>
        <end position="205"/>
    </location>
</feature>
<keyword evidence="9 14" id="KW-0862">Zinc</keyword>
<evidence type="ECO:0000256" key="13">
    <source>
        <dbReference type="ARBA" id="ARBA00023136"/>
    </source>
</evidence>
<dbReference type="Gene3D" id="3.10.580.10">
    <property type="entry name" value="CBS-domain"/>
    <property type="match status" value="1"/>
</dbReference>
<evidence type="ECO:0000256" key="4">
    <source>
        <dbReference type="ARBA" id="ARBA00022670"/>
    </source>
</evidence>
<feature type="transmembrane region" description="Helical" evidence="14">
    <location>
        <begin position="144"/>
        <end position="163"/>
    </location>
</feature>
<comment type="cofactor">
    <cofactor evidence="14 16">
        <name>Zn(2+)</name>
        <dbReference type="ChEBI" id="CHEBI:29105"/>
    </cofactor>
    <text evidence="14 16">Binds 1 zinc ion per subunit.</text>
</comment>
<keyword evidence="13 14" id="KW-0472">Membrane</keyword>
<evidence type="ECO:0000256" key="8">
    <source>
        <dbReference type="ARBA" id="ARBA00022801"/>
    </source>
</evidence>
<keyword evidence="20" id="KW-1185">Reference proteome</keyword>
<evidence type="ECO:0000256" key="12">
    <source>
        <dbReference type="ARBA" id="ARBA00023122"/>
    </source>
</evidence>
<dbReference type="PANTHER" id="PTHR39188">
    <property type="entry name" value="MEMBRANE-ASSOCIATED ZINC METALLOPROTEASE M50B"/>
    <property type="match status" value="1"/>
</dbReference>
<dbReference type="AlphaFoldDB" id="A0A1I0CXK2"/>
<comment type="subcellular location">
    <subcellularLocation>
        <location evidence="1 14">Cell membrane</location>
        <topology evidence="1 14">Multi-pass membrane protein</topology>
    </subcellularLocation>
</comment>
<evidence type="ECO:0000256" key="7">
    <source>
        <dbReference type="ARBA" id="ARBA00022737"/>
    </source>
</evidence>
<evidence type="ECO:0000256" key="17">
    <source>
        <dbReference type="PROSITE-ProRule" id="PRU00703"/>
    </source>
</evidence>
<evidence type="ECO:0000256" key="14">
    <source>
        <dbReference type="PIRNR" id="PIRNR006404"/>
    </source>
</evidence>
<feature type="transmembrane region" description="Helical" evidence="14">
    <location>
        <begin position="20"/>
        <end position="37"/>
    </location>
</feature>
<evidence type="ECO:0000256" key="1">
    <source>
        <dbReference type="ARBA" id="ARBA00004651"/>
    </source>
</evidence>
<dbReference type="GO" id="GO:0005886">
    <property type="term" value="C:plasma membrane"/>
    <property type="evidence" value="ECO:0007669"/>
    <property type="project" value="UniProtKB-SubCell"/>
</dbReference>
<feature type="transmembrane region" description="Helical" evidence="14">
    <location>
        <begin position="107"/>
        <end position="132"/>
    </location>
</feature>
<keyword evidence="6 14" id="KW-0479">Metal-binding</keyword>
<feature type="transmembrane region" description="Helical" evidence="14">
    <location>
        <begin position="44"/>
        <end position="66"/>
    </location>
</feature>
<protein>
    <recommendedName>
        <fullName evidence="14">Zinc metalloprotease</fullName>
    </recommendedName>
</protein>
<evidence type="ECO:0000256" key="2">
    <source>
        <dbReference type="ARBA" id="ARBA00007931"/>
    </source>
</evidence>
<dbReference type="Proteomes" id="UP000199345">
    <property type="component" value="Unassembled WGS sequence"/>
</dbReference>
<reference evidence="20" key="1">
    <citation type="submission" date="2016-10" db="EMBL/GenBank/DDBJ databases">
        <authorList>
            <person name="Varghese N."/>
            <person name="Submissions S."/>
        </authorList>
    </citation>
    <scope>NUCLEOTIDE SEQUENCE [LARGE SCALE GENOMIC DNA]</scope>
    <source>
        <strain evidence="20">Nm71</strain>
    </source>
</reference>
<feature type="domain" description="CBS" evidence="18">
    <location>
        <begin position="251"/>
        <end position="308"/>
    </location>
</feature>
<accession>A0A1I0CXK2</accession>
<feature type="domain" description="CBS" evidence="18">
    <location>
        <begin position="314"/>
        <end position="371"/>
    </location>
</feature>
<dbReference type="GO" id="GO:0046872">
    <property type="term" value="F:metal ion binding"/>
    <property type="evidence" value="ECO:0007669"/>
    <property type="project" value="UniProtKB-UniRule"/>
</dbReference>
<dbReference type="PROSITE" id="PS51371">
    <property type="entry name" value="CBS"/>
    <property type="match status" value="2"/>
</dbReference>
<keyword evidence="5 14" id="KW-0812">Transmembrane</keyword>
<keyword evidence="11 14" id="KW-0482">Metalloprotease</keyword>
<gene>
    <name evidence="19" type="ORF">SAMN05216326_1172</name>
</gene>
<organism evidence="19 20">
    <name type="scientific">Nitrosomonas marina</name>
    <dbReference type="NCBI Taxonomy" id="917"/>
    <lineage>
        <taxon>Bacteria</taxon>
        <taxon>Pseudomonadati</taxon>
        <taxon>Pseudomonadota</taxon>
        <taxon>Betaproteobacteria</taxon>
        <taxon>Nitrosomonadales</taxon>
        <taxon>Nitrosomonadaceae</taxon>
        <taxon>Nitrosomonas</taxon>
    </lineage>
</organism>
<evidence type="ECO:0000256" key="3">
    <source>
        <dbReference type="ARBA" id="ARBA00022475"/>
    </source>
</evidence>
<dbReference type="Pfam" id="PF00571">
    <property type="entry name" value="CBS"/>
    <property type="match status" value="2"/>
</dbReference>
<evidence type="ECO:0000313" key="19">
    <source>
        <dbReference type="EMBL" id="SET24612.1"/>
    </source>
</evidence>
<keyword evidence="4 14" id="KW-0645">Protease</keyword>
<dbReference type="InterPro" id="IPR000644">
    <property type="entry name" value="CBS_dom"/>
</dbReference>
<feature type="transmembrane region" description="Helical" evidence="14">
    <location>
        <begin position="211"/>
        <end position="229"/>
    </location>
</feature>
<dbReference type="GO" id="GO:0006508">
    <property type="term" value="P:proteolysis"/>
    <property type="evidence" value="ECO:0007669"/>
    <property type="project" value="UniProtKB-KW"/>
</dbReference>
<keyword evidence="12 17" id="KW-0129">CBS domain</keyword>
<evidence type="ECO:0000256" key="5">
    <source>
        <dbReference type="ARBA" id="ARBA00022692"/>
    </source>
</evidence>
<evidence type="ECO:0000256" key="6">
    <source>
        <dbReference type="ARBA" id="ARBA00022723"/>
    </source>
</evidence>
<evidence type="ECO:0000256" key="11">
    <source>
        <dbReference type="ARBA" id="ARBA00023049"/>
    </source>
</evidence>
<evidence type="ECO:0000256" key="15">
    <source>
        <dbReference type="PIRSR" id="PIRSR006404-1"/>
    </source>
</evidence>
<keyword evidence="8 14" id="KW-0378">Hydrolase</keyword>
<keyword evidence="10 14" id="KW-1133">Transmembrane helix</keyword>
<keyword evidence="7" id="KW-0677">Repeat</keyword>
<feature type="binding site" evidence="16">
    <location>
        <position position="164"/>
    </location>
    <ligand>
        <name>Zn(2+)</name>
        <dbReference type="ChEBI" id="CHEBI:29105"/>
        <note>catalytic</note>
    </ligand>
</feature>
<dbReference type="Pfam" id="PF02163">
    <property type="entry name" value="Peptidase_M50"/>
    <property type="match status" value="2"/>
</dbReference>
<evidence type="ECO:0000259" key="18">
    <source>
        <dbReference type="PROSITE" id="PS51371"/>
    </source>
</evidence>
<keyword evidence="3 14" id="KW-1003">Cell membrane</keyword>
<dbReference type="InterPro" id="IPR016483">
    <property type="entry name" value="UCP006404_Pept_M50_CBS"/>
</dbReference>
<dbReference type="EMBL" id="FOIA01000017">
    <property type="protein sequence ID" value="SET24612.1"/>
    <property type="molecule type" value="Genomic_DNA"/>
</dbReference>
<dbReference type="CDD" id="cd06164">
    <property type="entry name" value="S2P-M50_SpoIVFB_CBS"/>
    <property type="match status" value="1"/>
</dbReference>
<sequence length="373" mass="41284">MLESSFRIGTVAGIRIGVHYTWFIVFLLLSGALATYFRETHSEWSGSVVLLTALVTTLMYFVSIVLHELGHSLVAIARGVQVRAITLFIFGGIAQTEKDADTAATEFYIAIAGPLVSFALAVLFYFLGLWLIPYSEIAAEALKWLATINFVLAIFNLVPGFPLDGGRVFRAVVWRFTGDAVKGMQWAVIGGKVVAYGLMLLGALVGLQPGMLLNGIWLLALGWFLFAAAEGSRRAYFSSRLAAHVPVGEVMQKDVPTVSADMSLLYWIDAQMLLTGQRSALVTQDEKTVGLITLNDIMKCPRTQWPDTSVRQYMTPLERFHFVNPANSMFEVLQIMREHNINQVPVMDSGEVVGWVDRERLLKILELHSAVGH</sequence>
<comment type="similarity">
    <text evidence="2 14">Belongs to the peptidase M50B family.</text>
</comment>
<evidence type="ECO:0000313" key="20">
    <source>
        <dbReference type="Proteomes" id="UP000199345"/>
    </source>
</evidence>
<evidence type="ECO:0000256" key="16">
    <source>
        <dbReference type="PIRSR" id="PIRSR006404-2"/>
    </source>
</evidence>
<dbReference type="SMART" id="SM00116">
    <property type="entry name" value="CBS"/>
    <property type="match status" value="2"/>
</dbReference>
<feature type="active site" evidence="15">
    <location>
        <position position="68"/>
    </location>
</feature>
<dbReference type="OrthoDB" id="9781963at2"/>
<name>A0A1I0CXK2_9PROT</name>
<dbReference type="RefSeq" id="WP_090658775.1">
    <property type="nucleotide sequence ID" value="NZ_FOIA01000017.1"/>
</dbReference>
<dbReference type="PIRSF" id="PIRSF006404">
    <property type="entry name" value="UCP006404_Pept_M50_CBS"/>
    <property type="match status" value="1"/>
</dbReference>
<dbReference type="PANTHER" id="PTHR39188:SF3">
    <property type="entry name" value="STAGE IV SPORULATION PROTEIN FB"/>
    <property type="match status" value="1"/>
</dbReference>
<evidence type="ECO:0000256" key="10">
    <source>
        <dbReference type="ARBA" id="ARBA00022989"/>
    </source>
</evidence>
<dbReference type="InterPro" id="IPR046342">
    <property type="entry name" value="CBS_dom_sf"/>
</dbReference>
<evidence type="ECO:0000256" key="9">
    <source>
        <dbReference type="ARBA" id="ARBA00022833"/>
    </source>
</evidence>
<dbReference type="SUPFAM" id="SSF54631">
    <property type="entry name" value="CBS-domain pair"/>
    <property type="match status" value="1"/>
</dbReference>
<dbReference type="InterPro" id="IPR008915">
    <property type="entry name" value="Peptidase_M50"/>
</dbReference>
<proteinExistence type="inferred from homology"/>
<dbReference type="GO" id="GO:0008237">
    <property type="term" value="F:metallopeptidase activity"/>
    <property type="evidence" value="ECO:0007669"/>
    <property type="project" value="UniProtKB-UniRule"/>
</dbReference>